<keyword evidence="1" id="KW-0472">Membrane</keyword>
<evidence type="ECO:0000313" key="3">
    <source>
        <dbReference type="EMBL" id="AII86255.1"/>
    </source>
</evidence>
<feature type="transmembrane region" description="Helical" evidence="1">
    <location>
        <begin position="12"/>
        <end position="35"/>
    </location>
</feature>
<dbReference type="EMBL" id="CP003984">
    <property type="protein sequence ID" value="AII86255.1"/>
    <property type="molecule type" value="Genomic_DNA"/>
</dbReference>
<dbReference type="InterPro" id="IPR006976">
    <property type="entry name" value="VanZ-like"/>
</dbReference>
<dbReference type="RefSeq" id="WP_169701319.1">
    <property type="nucleotide sequence ID" value="NZ_CP003984.1"/>
</dbReference>
<evidence type="ECO:0000313" key="4">
    <source>
        <dbReference type="Proteomes" id="UP000028680"/>
    </source>
</evidence>
<dbReference type="AlphaFoldDB" id="A0AAN0RHL3"/>
<gene>
    <name evidence="3" type="ORF">RCA23_c06970</name>
</gene>
<feature type="transmembrane region" description="Helical" evidence="1">
    <location>
        <begin position="47"/>
        <end position="63"/>
    </location>
</feature>
<feature type="domain" description="VanZ-like" evidence="2">
    <location>
        <begin position="37"/>
        <end position="113"/>
    </location>
</feature>
<dbReference type="Pfam" id="PF04892">
    <property type="entry name" value="VanZ"/>
    <property type="match status" value="1"/>
</dbReference>
<keyword evidence="4" id="KW-1185">Reference proteome</keyword>
<sequence length="130" mass="13886">MAKGQQKLRPIVIGSTVTIVFLAIITLLSLAPIQLSGSFGPFGVDKVYHVVAYFCLVFPLPLTRPRLTTWVVLGVIACGGSIELIQYLFGREASLGDFVANGIGAIVGAVIARQLGLWLCRSGEINNVNN</sequence>
<organism evidence="3 4">
    <name type="scientific">Planktomarina temperata RCA23</name>
    <dbReference type="NCBI Taxonomy" id="666509"/>
    <lineage>
        <taxon>Bacteria</taxon>
        <taxon>Pseudomonadati</taxon>
        <taxon>Pseudomonadota</taxon>
        <taxon>Alphaproteobacteria</taxon>
        <taxon>Rhodobacterales</taxon>
        <taxon>Paracoccaceae</taxon>
        <taxon>Planktomarina</taxon>
    </lineage>
</organism>
<dbReference type="KEGG" id="ptp:RCA23_c06970"/>
<protein>
    <recommendedName>
        <fullName evidence="2">VanZ-like domain-containing protein</fullName>
    </recommendedName>
</protein>
<proteinExistence type="predicted"/>
<reference evidence="3 4" key="1">
    <citation type="journal article" date="2014" name="ISME J.">
        <title>Adaptation of an abundant Roseobacter RCA organism to pelagic systems revealed by genomic and transcriptomic analyses.</title>
        <authorList>
            <person name="Voget S."/>
            <person name="Wemheuer B."/>
            <person name="Brinkhoff T."/>
            <person name="Vollmers J."/>
            <person name="Dietrich S."/>
            <person name="Giebel H.A."/>
            <person name="Beardsley C."/>
            <person name="Sardemann C."/>
            <person name="Bakenhus I."/>
            <person name="Billerbeck S."/>
            <person name="Daniel R."/>
            <person name="Simon M."/>
        </authorList>
    </citation>
    <scope>NUCLEOTIDE SEQUENCE [LARGE SCALE GENOMIC DNA]</scope>
    <source>
        <strain evidence="3 4">RCA23</strain>
    </source>
</reference>
<evidence type="ECO:0000256" key="1">
    <source>
        <dbReference type="SAM" id="Phobius"/>
    </source>
</evidence>
<evidence type="ECO:0000259" key="2">
    <source>
        <dbReference type="Pfam" id="PF04892"/>
    </source>
</evidence>
<feature type="transmembrane region" description="Helical" evidence="1">
    <location>
        <begin position="70"/>
        <end position="89"/>
    </location>
</feature>
<dbReference type="Proteomes" id="UP000028680">
    <property type="component" value="Chromosome"/>
</dbReference>
<keyword evidence="1" id="KW-1133">Transmembrane helix</keyword>
<keyword evidence="1" id="KW-0812">Transmembrane</keyword>
<feature type="transmembrane region" description="Helical" evidence="1">
    <location>
        <begin position="95"/>
        <end position="112"/>
    </location>
</feature>
<name>A0AAN0RHL3_9RHOB</name>
<accession>A0AAN0RHL3</accession>